<dbReference type="Proteomes" id="UP000238479">
    <property type="component" value="Chromosome 4"/>
</dbReference>
<dbReference type="AlphaFoldDB" id="A0A2P6QUE5"/>
<reference evidence="8 9" key="1">
    <citation type="journal article" date="2018" name="Nat. Genet.">
        <title>The Rosa genome provides new insights in the design of modern roses.</title>
        <authorList>
            <person name="Bendahmane M."/>
        </authorList>
    </citation>
    <scope>NUCLEOTIDE SEQUENCE [LARGE SCALE GENOMIC DNA]</scope>
    <source>
        <strain evidence="9">cv. Old Blush</strain>
    </source>
</reference>
<dbReference type="PANTHER" id="PTHR31194">
    <property type="entry name" value="SHN SHINE , DNA BINDING / TRANSCRIPTION FACTOR"/>
    <property type="match status" value="1"/>
</dbReference>
<dbReference type="SUPFAM" id="SSF54171">
    <property type="entry name" value="DNA-binding domain"/>
    <property type="match status" value="1"/>
</dbReference>
<dbReference type="EMBL" id="PDCK01000042">
    <property type="protein sequence ID" value="PRQ37798.1"/>
    <property type="molecule type" value="Genomic_DNA"/>
</dbReference>
<dbReference type="Pfam" id="PF00847">
    <property type="entry name" value="AP2"/>
    <property type="match status" value="1"/>
</dbReference>
<proteinExistence type="predicted"/>
<accession>A0A2P6QUE5</accession>
<dbReference type="PANTHER" id="PTHR31194:SF202">
    <property type="entry name" value="ETHYLENE-RESPONSIVE TRANSCRIPTION FACTOR ERF070"/>
    <property type="match status" value="1"/>
</dbReference>
<evidence type="ECO:0000256" key="5">
    <source>
        <dbReference type="ARBA" id="ARBA00023242"/>
    </source>
</evidence>
<dbReference type="InterPro" id="IPR001471">
    <property type="entry name" value="AP2/ERF_dom"/>
</dbReference>
<feature type="region of interest" description="Disordered" evidence="6">
    <location>
        <begin position="59"/>
        <end position="85"/>
    </location>
</feature>
<dbReference type="InterPro" id="IPR036955">
    <property type="entry name" value="AP2/ERF_dom_sf"/>
</dbReference>
<comment type="caution">
    <text evidence="8">The sequence shown here is derived from an EMBL/GenBank/DDBJ whole genome shotgun (WGS) entry which is preliminary data.</text>
</comment>
<dbReference type="InterPro" id="IPR050913">
    <property type="entry name" value="AP2/ERF_ERF"/>
</dbReference>
<dbReference type="GO" id="GO:0003700">
    <property type="term" value="F:DNA-binding transcription factor activity"/>
    <property type="evidence" value="ECO:0007669"/>
    <property type="project" value="InterPro"/>
</dbReference>
<feature type="region of interest" description="Disordered" evidence="6">
    <location>
        <begin position="109"/>
        <end position="133"/>
    </location>
</feature>
<protein>
    <submittedName>
        <fullName evidence="8">Putative transcription factor AP2-EREBP family</fullName>
    </submittedName>
</protein>
<dbReference type="Gramene" id="PRQ37798">
    <property type="protein sequence ID" value="PRQ37798"/>
    <property type="gene ID" value="RchiOBHm_Chr4g0406661"/>
</dbReference>
<evidence type="ECO:0000313" key="8">
    <source>
        <dbReference type="EMBL" id="PRQ37798.1"/>
    </source>
</evidence>
<evidence type="ECO:0000256" key="6">
    <source>
        <dbReference type="SAM" id="MobiDB-lite"/>
    </source>
</evidence>
<dbReference type="PROSITE" id="PS51032">
    <property type="entry name" value="AP2_ERF"/>
    <property type="match status" value="1"/>
</dbReference>
<gene>
    <name evidence="8" type="ORF">RchiOBHm_Chr4g0406661</name>
</gene>
<dbReference type="PRINTS" id="PR00367">
    <property type="entry name" value="ETHRSPELEMNT"/>
</dbReference>
<feature type="compositionally biased region" description="Basic residues" evidence="6">
    <location>
        <begin position="27"/>
        <end position="41"/>
    </location>
</feature>
<evidence type="ECO:0000256" key="3">
    <source>
        <dbReference type="ARBA" id="ARBA00023125"/>
    </source>
</evidence>
<organism evidence="8 9">
    <name type="scientific">Rosa chinensis</name>
    <name type="common">China rose</name>
    <dbReference type="NCBI Taxonomy" id="74649"/>
    <lineage>
        <taxon>Eukaryota</taxon>
        <taxon>Viridiplantae</taxon>
        <taxon>Streptophyta</taxon>
        <taxon>Embryophyta</taxon>
        <taxon>Tracheophyta</taxon>
        <taxon>Spermatophyta</taxon>
        <taxon>Magnoliopsida</taxon>
        <taxon>eudicotyledons</taxon>
        <taxon>Gunneridae</taxon>
        <taxon>Pentapetalae</taxon>
        <taxon>rosids</taxon>
        <taxon>fabids</taxon>
        <taxon>Rosales</taxon>
        <taxon>Rosaceae</taxon>
        <taxon>Rosoideae</taxon>
        <taxon>Rosoideae incertae sedis</taxon>
        <taxon>Rosa</taxon>
    </lineage>
</organism>
<dbReference type="STRING" id="74649.A0A2P6QUE5"/>
<dbReference type="GO" id="GO:0003677">
    <property type="term" value="F:DNA binding"/>
    <property type="evidence" value="ECO:0007669"/>
    <property type="project" value="UniProtKB-KW"/>
</dbReference>
<keyword evidence="5" id="KW-0539">Nucleus</keyword>
<dbReference type="InterPro" id="IPR016177">
    <property type="entry name" value="DNA-bd_dom_sf"/>
</dbReference>
<dbReference type="CDD" id="cd00018">
    <property type="entry name" value="AP2"/>
    <property type="match status" value="1"/>
</dbReference>
<keyword evidence="4" id="KW-0804">Transcription</keyword>
<feature type="domain" description="AP2/ERF" evidence="7">
    <location>
        <begin position="133"/>
        <end position="190"/>
    </location>
</feature>
<keyword evidence="3" id="KW-0238">DNA-binding</keyword>
<evidence type="ECO:0000256" key="1">
    <source>
        <dbReference type="ARBA" id="ARBA00004123"/>
    </source>
</evidence>
<evidence type="ECO:0000256" key="4">
    <source>
        <dbReference type="ARBA" id="ARBA00023163"/>
    </source>
</evidence>
<sequence length="352" mass="39579">MCFCILEKESTLDRISLKTMSRPSLNQRKHKSKQSSKRREFHAHNEDNKVLTRKVRIMFNDPDATDSSSSSEDETMETAQYEKKKSLKKSKRFVQEVIHSFFMHSGRAVGCEAPPETRTTRTSSGRKRFSSSPFRGVRQRKYGKWAAEIRDPIKGGRLWLGTYATAEEASQAYETMRCKFDEILRATTTSISDKNNKDDKSNSDHEHLFLLRKATPITASNSGGNALLSHKGPPVAVLDFGKNADSDKENIGTNNVGQLRIPLDLSFLDEALQSLPSDQQQQDVDFNFVPDNEELDKLASSIASSSLEELGKYFDGMYCSIDDIKIGGVDDDNPTNLPDCNDFDDILIVQSN</sequence>
<evidence type="ECO:0000256" key="2">
    <source>
        <dbReference type="ARBA" id="ARBA00023015"/>
    </source>
</evidence>
<name>A0A2P6QUE5_ROSCH</name>
<comment type="subcellular location">
    <subcellularLocation>
        <location evidence="1">Nucleus</location>
    </subcellularLocation>
</comment>
<keyword evidence="2" id="KW-0805">Transcription regulation</keyword>
<dbReference type="SMART" id="SM00380">
    <property type="entry name" value="AP2"/>
    <property type="match status" value="1"/>
</dbReference>
<dbReference type="GO" id="GO:0005634">
    <property type="term" value="C:nucleus"/>
    <property type="evidence" value="ECO:0007669"/>
    <property type="project" value="UniProtKB-SubCell"/>
</dbReference>
<evidence type="ECO:0000259" key="7">
    <source>
        <dbReference type="PROSITE" id="PS51032"/>
    </source>
</evidence>
<feature type="region of interest" description="Disordered" evidence="6">
    <location>
        <begin position="20"/>
        <end position="47"/>
    </location>
</feature>
<dbReference type="Gene3D" id="3.30.730.10">
    <property type="entry name" value="AP2/ERF domain"/>
    <property type="match status" value="1"/>
</dbReference>
<evidence type="ECO:0000313" key="9">
    <source>
        <dbReference type="Proteomes" id="UP000238479"/>
    </source>
</evidence>
<keyword evidence="9" id="KW-1185">Reference proteome</keyword>